<sequence length="13" mass="1573">MLYLFCDTRRGPT</sequence>
<accession>A0A0A8YJV3</accession>
<organism evidence="1">
    <name type="scientific">Arundo donax</name>
    <name type="common">Giant reed</name>
    <name type="synonym">Donax arundinaceus</name>
    <dbReference type="NCBI Taxonomy" id="35708"/>
    <lineage>
        <taxon>Eukaryota</taxon>
        <taxon>Viridiplantae</taxon>
        <taxon>Streptophyta</taxon>
        <taxon>Embryophyta</taxon>
        <taxon>Tracheophyta</taxon>
        <taxon>Spermatophyta</taxon>
        <taxon>Magnoliopsida</taxon>
        <taxon>Liliopsida</taxon>
        <taxon>Poales</taxon>
        <taxon>Poaceae</taxon>
        <taxon>PACMAD clade</taxon>
        <taxon>Arundinoideae</taxon>
        <taxon>Arundineae</taxon>
        <taxon>Arundo</taxon>
    </lineage>
</organism>
<protein>
    <submittedName>
        <fullName evidence="1">Uncharacterized protein</fullName>
    </submittedName>
</protein>
<reference evidence="1" key="2">
    <citation type="journal article" date="2015" name="Data Brief">
        <title>Shoot transcriptome of the giant reed, Arundo donax.</title>
        <authorList>
            <person name="Barrero R.A."/>
            <person name="Guerrero F.D."/>
            <person name="Moolhuijzen P."/>
            <person name="Goolsby J.A."/>
            <person name="Tidwell J."/>
            <person name="Bellgard S.E."/>
            <person name="Bellgard M.I."/>
        </authorList>
    </citation>
    <scope>NUCLEOTIDE SEQUENCE</scope>
    <source>
        <tissue evidence="1">Shoot tissue taken approximately 20 cm above the soil surface</tissue>
    </source>
</reference>
<reference evidence="1" key="1">
    <citation type="submission" date="2014-09" db="EMBL/GenBank/DDBJ databases">
        <authorList>
            <person name="Magalhaes I.L.F."/>
            <person name="Oliveira U."/>
            <person name="Santos F.R."/>
            <person name="Vidigal T.H.D.A."/>
            <person name="Brescovit A.D."/>
            <person name="Santos A.J."/>
        </authorList>
    </citation>
    <scope>NUCLEOTIDE SEQUENCE</scope>
    <source>
        <tissue evidence="1">Shoot tissue taken approximately 20 cm above the soil surface</tissue>
    </source>
</reference>
<name>A0A0A8YJV3_ARUDO</name>
<evidence type="ECO:0000313" key="1">
    <source>
        <dbReference type="EMBL" id="JAD25843.1"/>
    </source>
</evidence>
<proteinExistence type="predicted"/>
<dbReference type="EMBL" id="GBRH01272052">
    <property type="protein sequence ID" value="JAD25843.1"/>
    <property type="molecule type" value="Transcribed_RNA"/>
</dbReference>